<comment type="caution">
    <text evidence="1">The sequence shown here is derived from an EMBL/GenBank/DDBJ whole genome shotgun (WGS) entry which is preliminary data.</text>
</comment>
<keyword evidence="2" id="KW-1185">Reference proteome</keyword>
<reference evidence="1 2" key="1">
    <citation type="submission" date="2024-07" db="EMBL/GenBank/DDBJ databases">
        <title>Enhanced genomic and transcriptomic resources for Trichinella pseudospiralis and T. spiralis underpin the discovery of pronounced molecular differences between stages and species.</title>
        <authorList>
            <person name="Pasi K.K."/>
            <person name="La Rosa G."/>
            <person name="Gomez-Morales M.A."/>
            <person name="Tosini F."/>
            <person name="Sumanam S."/>
            <person name="Young N.D."/>
            <person name="Chang B.C."/>
            <person name="Robin G.B."/>
        </authorList>
    </citation>
    <scope>NUCLEOTIDE SEQUENCE [LARGE SCALE GENOMIC DNA]</scope>
    <source>
        <strain evidence="1">ISS534</strain>
    </source>
</reference>
<organism evidence="1 2">
    <name type="scientific">Trichinella spiralis</name>
    <name type="common">Trichina worm</name>
    <dbReference type="NCBI Taxonomy" id="6334"/>
    <lineage>
        <taxon>Eukaryota</taxon>
        <taxon>Metazoa</taxon>
        <taxon>Ecdysozoa</taxon>
        <taxon>Nematoda</taxon>
        <taxon>Enoplea</taxon>
        <taxon>Dorylaimia</taxon>
        <taxon>Trichinellida</taxon>
        <taxon>Trichinellidae</taxon>
        <taxon>Trichinella</taxon>
    </lineage>
</organism>
<evidence type="ECO:0000313" key="1">
    <source>
        <dbReference type="EMBL" id="KAL1228587.1"/>
    </source>
</evidence>
<accession>A0ABR3K387</accession>
<keyword evidence="1" id="KW-0413">Isomerase</keyword>
<evidence type="ECO:0000313" key="2">
    <source>
        <dbReference type="Proteomes" id="UP001558632"/>
    </source>
</evidence>
<proteinExistence type="predicted"/>
<dbReference type="EMBL" id="JBEUSY010000507">
    <property type="protein sequence ID" value="KAL1228587.1"/>
    <property type="molecule type" value="Genomic_DNA"/>
</dbReference>
<gene>
    <name evidence="1" type="ORF">TSPI_08028</name>
</gene>
<name>A0ABR3K387_TRISP</name>
<protein>
    <submittedName>
        <fullName evidence="1">Chalcone--flavanone isomerase</fullName>
    </submittedName>
</protein>
<sequence>MENTHKSEAEYKTAKRLKLIKGVARQAAHVRLSAFGLNGGSSASGSINVEQSESVVVVTRGRKAVAGFMWSLACCIADWSVGRLVS</sequence>
<dbReference type="Proteomes" id="UP001558632">
    <property type="component" value="Unassembled WGS sequence"/>
</dbReference>
<dbReference type="GO" id="GO:0016853">
    <property type="term" value="F:isomerase activity"/>
    <property type="evidence" value="ECO:0007669"/>
    <property type="project" value="UniProtKB-KW"/>
</dbReference>